<keyword evidence="3" id="KW-0804">Transcription</keyword>
<dbReference type="SUPFAM" id="SSF46785">
    <property type="entry name" value="Winged helix' DNA-binding domain"/>
    <property type="match status" value="1"/>
</dbReference>
<evidence type="ECO:0000259" key="4">
    <source>
        <dbReference type="PROSITE" id="PS50995"/>
    </source>
</evidence>
<evidence type="ECO:0000313" key="6">
    <source>
        <dbReference type="Proteomes" id="UP000049127"/>
    </source>
</evidence>
<name>A0A0C7R252_PARSO</name>
<dbReference type="Proteomes" id="UP000049127">
    <property type="component" value="Unassembled WGS sequence"/>
</dbReference>
<dbReference type="GO" id="GO:0003677">
    <property type="term" value="F:DNA binding"/>
    <property type="evidence" value="ECO:0007669"/>
    <property type="project" value="UniProtKB-KW"/>
</dbReference>
<dbReference type="SMART" id="SM00347">
    <property type="entry name" value="HTH_MARR"/>
    <property type="match status" value="1"/>
</dbReference>
<keyword evidence="1" id="KW-0805">Transcription regulation</keyword>
<dbReference type="InterPro" id="IPR000835">
    <property type="entry name" value="HTH_MarR-typ"/>
</dbReference>
<dbReference type="GO" id="GO:0003700">
    <property type="term" value="F:DNA-binding transcription factor activity"/>
    <property type="evidence" value="ECO:0007669"/>
    <property type="project" value="InterPro"/>
</dbReference>
<sequence>MEIIDTLNLIRSTSLLRKNYANFVNKSLSNSDITLSEFAYLKEVVNCDGVAQDELIRNLSIDKAAATRIAQSLEKKEIIRRVRNKNNKRFFNVFLTDEGHKYADFIKQTLNDFYKVLNNEVSSSDMKTFMTIFKKINGSFEE</sequence>
<dbReference type="InterPro" id="IPR036390">
    <property type="entry name" value="WH_DNA-bd_sf"/>
</dbReference>
<dbReference type="PRINTS" id="PR00598">
    <property type="entry name" value="HTHMARR"/>
</dbReference>
<accession>A0A0C7R252</accession>
<evidence type="ECO:0000256" key="1">
    <source>
        <dbReference type="ARBA" id="ARBA00023015"/>
    </source>
</evidence>
<evidence type="ECO:0000313" key="5">
    <source>
        <dbReference type="EMBL" id="CEQ02910.1"/>
    </source>
</evidence>
<dbReference type="PANTHER" id="PTHR42756:SF1">
    <property type="entry name" value="TRANSCRIPTIONAL REPRESSOR OF EMRAB OPERON"/>
    <property type="match status" value="1"/>
</dbReference>
<dbReference type="PROSITE" id="PS50995">
    <property type="entry name" value="HTH_MARR_2"/>
    <property type="match status" value="1"/>
</dbReference>
<dbReference type="PANTHER" id="PTHR42756">
    <property type="entry name" value="TRANSCRIPTIONAL REGULATOR, MARR"/>
    <property type="match status" value="1"/>
</dbReference>
<keyword evidence="2" id="KW-0238">DNA-binding</keyword>
<evidence type="ECO:0000256" key="2">
    <source>
        <dbReference type="ARBA" id="ARBA00023125"/>
    </source>
</evidence>
<dbReference type="Pfam" id="PF01047">
    <property type="entry name" value="MarR"/>
    <property type="match status" value="1"/>
</dbReference>
<dbReference type="InterPro" id="IPR036388">
    <property type="entry name" value="WH-like_DNA-bd_sf"/>
</dbReference>
<reference evidence="5 6" key="1">
    <citation type="submission" date="2015-01" db="EMBL/GenBank/DDBJ databases">
        <authorList>
            <person name="Aslett A.Martin."/>
            <person name="De Silva Nishadi"/>
        </authorList>
    </citation>
    <scope>NUCLEOTIDE SEQUENCE [LARGE SCALE GENOMIC DNA]</scope>
    <source>
        <strain evidence="5 6">R28058</strain>
    </source>
</reference>
<proteinExistence type="predicted"/>
<evidence type="ECO:0000256" key="3">
    <source>
        <dbReference type="ARBA" id="ARBA00023163"/>
    </source>
</evidence>
<organism evidence="5 6">
    <name type="scientific">Paraclostridium sordellii</name>
    <name type="common">Clostridium sordellii</name>
    <dbReference type="NCBI Taxonomy" id="1505"/>
    <lineage>
        <taxon>Bacteria</taxon>
        <taxon>Bacillati</taxon>
        <taxon>Bacillota</taxon>
        <taxon>Clostridia</taxon>
        <taxon>Peptostreptococcales</taxon>
        <taxon>Peptostreptococcaceae</taxon>
        <taxon>Paraclostridium</taxon>
    </lineage>
</organism>
<dbReference type="EMBL" id="CEKZ01000003">
    <property type="protein sequence ID" value="CEQ02910.1"/>
    <property type="molecule type" value="Genomic_DNA"/>
</dbReference>
<dbReference type="RefSeq" id="WP_055341457.1">
    <property type="nucleotide sequence ID" value="NZ_CEKZ01000003.1"/>
</dbReference>
<gene>
    <name evidence="5" type="primary">mexR</name>
    <name evidence="5" type="ORF">R28058_06431</name>
</gene>
<protein>
    <submittedName>
        <fullName evidence="5">MarR family transcriptional regulator</fullName>
    </submittedName>
</protein>
<dbReference type="Gene3D" id="1.10.10.10">
    <property type="entry name" value="Winged helix-like DNA-binding domain superfamily/Winged helix DNA-binding domain"/>
    <property type="match status" value="1"/>
</dbReference>
<dbReference type="AlphaFoldDB" id="A0A0C7R252"/>
<feature type="domain" description="HTH marR-type" evidence="4">
    <location>
        <begin position="1"/>
        <end position="138"/>
    </location>
</feature>